<evidence type="ECO:0000313" key="1">
    <source>
        <dbReference type="EMBL" id="PNX88926.1"/>
    </source>
</evidence>
<accession>A0A2K3MDT8</accession>
<dbReference type="AlphaFoldDB" id="A0A2K3MDT8"/>
<proteinExistence type="predicted"/>
<comment type="caution">
    <text evidence="1">The sequence shown here is derived from an EMBL/GenBank/DDBJ whole genome shotgun (WGS) entry which is preliminary data.</text>
</comment>
<dbReference type="PANTHER" id="PTHR33116:SF78">
    <property type="entry name" value="OS12G0587133 PROTEIN"/>
    <property type="match status" value="1"/>
</dbReference>
<protein>
    <submittedName>
        <fullName evidence="1">Ribonuclease H</fullName>
    </submittedName>
</protein>
<organism evidence="1 2">
    <name type="scientific">Trifolium pratense</name>
    <name type="common">Red clover</name>
    <dbReference type="NCBI Taxonomy" id="57577"/>
    <lineage>
        <taxon>Eukaryota</taxon>
        <taxon>Viridiplantae</taxon>
        <taxon>Streptophyta</taxon>
        <taxon>Embryophyta</taxon>
        <taxon>Tracheophyta</taxon>
        <taxon>Spermatophyta</taxon>
        <taxon>Magnoliopsida</taxon>
        <taxon>eudicotyledons</taxon>
        <taxon>Gunneridae</taxon>
        <taxon>Pentapetalae</taxon>
        <taxon>rosids</taxon>
        <taxon>fabids</taxon>
        <taxon>Fabales</taxon>
        <taxon>Fabaceae</taxon>
        <taxon>Papilionoideae</taxon>
        <taxon>50 kb inversion clade</taxon>
        <taxon>NPAAA clade</taxon>
        <taxon>Hologalegina</taxon>
        <taxon>IRL clade</taxon>
        <taxon>Trifolieae</taxon>
        <taxon>Trifolium</taxon>
    </lineage>
</organism>
<reference evidence="1 2" key="1">
    <citation type="journal article" date="2014" name="Am. J. Bot.">
        <title>Genome assembly and annotation for red clover (Trifolium pratense; Fabaceae).</title>
        <authorList>
            <person name="Istvanek J."/>
            <person name="Jaros M."/>
            <person name="Krenek A."/>
            <person name="Repkova J."/>
        </authorList>
    </citation>
    <scope>NUCLEOTIDE SEQUENCE [LARGE SCALE GENOMIC DNA]</scope>
    <source>
        <strain evidence="2">cv. Tatra</strain>
        <tissue evidence="1">Young leaves</tissue>
    </source>
</reference>
<evidence type="ECO:0000313" key="2">
    <source>
        <dbReference type="Proteomes" id="UP000236291"/>
    </source>
</evidence>
<dbReference type="PANTHER" id="PTHR33116">
    <property type="entry name" value="REVERSE TRANSCRIPTASE ZINC-BINDING DOMAIN-CONTAINING PROTEIN-RELATED-RELATED"/>
    <property type="match status" value="1"/>
</dbReference>
<dbReference type="STRING" id="57577.A0A2K3MDT8"/>
<dbReference type="EMBL" id="ASHM01058116">
    <property type="protein sequence ID" value="PNX88926.1"/>
    <property type="molecule type" value="Genomic_DNA"/>
</dbReference>
<reference evidence="1 2" key="2">
    <citation type="journal article" date="2017" name="Front. Plant Sci.">
        <title>Gene Classification and Mining of Molecular Markers Useful in Red Clover (Trifolium pratense) Breeding.</title>
        <authorList>
            <person name="Istvanek J."/>
            <person name="Dluhosova J."/>
            <person name="Dluhos P."/>
            <person name="Patkova L."/>
            <person name="Nedelnik J."/>
            <person name="Repkova J."/>
        </authorList>
    </citation>
    <scope>NUCLEOTIDE SEQUENCE [LARGE SCALE GENOMIC DNA]</scope>
    <source>
        <strain evidence="2">cv. Tatra</strain>
        <tissue evidence="1">Young leaves</tissue>
    </source>
</reference>
<sequence>MAFFQNHFDSIEWNRPTLEGVEVPILSDASNGMLVDNFSLEEIEVAVKISDGSKCPGPDGFAFLKEFWGLMRSDIRIFFDQFHANECIPKCLLSYFLTLVPKVKSPQGLGGFRLAKVIGPLIPITQTAFLKGRQLVEGVVVVNEVIDYAKKTGKECLILKVDFEKALRLEGLGALMRKAVELEKFKPFLVGGEEAPVSILQYADDTLCIGKASVDNLWALKAILRGFEMASGLKVNFWKSCIVGVNVSDEFLDMATGFLNCPRGHMPFIYLGLPVGANPQKLSTWEPMLAAIRGRLGAWGNKYFGKRL</sequence>
<name>A0A2K3MDT8_TRIPR</name>
<dbReference type="Proteomes" id="UP000236291">
    <property type="component" value="Unassembled WGS sequence"/>
</dbReference>
<gene>
    <name evidence="1" type="ORF">L195_g045041</name>
</gene>